<feature type="signal peptide" evidence="1">
    <location>
        <begin position="1"/>
        <end position="31"/>
    </location>
</feature>
<dbReference type="Proteomes" id="UP001165542">
    <property type="component" value="Unassembled WGS sequence"/>
</dbReference>
<organism evidence="2 3">
    <name type="scientific">Halomonas dongshanensis</name>
    <dbReference type="NCBI Taxonomy" id="2890835"/>
    <lineage>
        <taxon>Bacteria</taxon>
        <taxon>Pseudomonadati</taxon>
        <taxon>Pseudomonadota</taxon>
        <taxon>Gammaproteobacteria</taxon>
        <taxon>Oceanospirillales</taxon>
        <taxon>Halomonadaceae</taxon>
        <taxon>Halomonas</taxon>
    </lineage>
</organism>
<reference evidence="2" key="1">
    <citation type="submission" date="2021-11" db="EMBL/GenBank/DDBJ databases">
        <title>Halomonas sp., isolated from a coastal aquaculture zone in Dongshan Bay.</title>
        <authorList>
            <person name="Lin W."/>
        </authorList>
    </citation>
    <scope>NUCLEOTIDE SEQUENCE</scope>
    <source>
        <strain evidence="2">Yzlin-01</strain>
    </source>
</reference>
<sequence>MTRFHATTLAALPLVALLLSGCSTLTSEQNAQEAQRYAVAYCEREGGEVHTRETSDGTRQYCHLMEGRVVEVNMLYRTEGLRPY</sequence>
<proteinExistence type="predicted"/>
<evidence type="ECO:0000313" key="2">
    <source>
        <dbReference type="EMBL" id="MCS2609177.1"/>
    </source>
</evidence>
<protein>
    <submittedName>
        <fullName evidence="2">DUF333 domain-containing protein</fullName>
    </submittedName>
</protein>
<keyword evidence="1" id="KW-0732">Signal</keyword>
<dbReference type="Pfam" id="PF03891">
    <property type="entry name" value="DUF333"/>
    <property type="match status" value="1"/>
</dbReference>
<dbReference type="PROSITE" id="PS51257">
    <property type="entry name" value="PROKAR_LIPOPROTEIN"/>
    <property type="match status" value="1"/>
</dbReference>
<evidence type="ECO:0000313" key="3">
    <source>
        <dbReference type="Proteomes" id="UP001165542"/>
    </source>
</evidence>
<dbReference type="EMBL" id="JAJISC010000003">
    <property type="protein sequence ID" value="MCS2609177.1"/>
    <property type="molecule type" value="Genomic_DNA"/>
</dbReference>
<comment type="caution">
    <text evidence="2">The sequence shown here is derived from an EMBL/GenBank/DDBJ whole genome shotgun (WGS) entry which is preliminary data.</text>
</comment>
<keyword evidence="3" id="KW-1185">Reference proteome</keyword>
<dbReference type="InterPro" id="IPR005590">
    <property type="entry name" value="DUF333"/>
</dbReference>
<feature type="chain" id="PRO_5045799261" evidence="1">
    <location>
        <begin position="32"/>
        <end position="84"/>
    </location>
</feature>
<accession>A0ABT2EC67</accession>
<gene>
    <name evidence="2" type="ORF">LLY24_07595</name>
</gene>
<evidence type="ECO:0000256" key="1">
    <source>
        <dbReference type="SAM" id="SignalP"/>
    </source>
</evidence>
<dbReference type="RefSeq" id="WP_259035683.1">
    <property type="nucleotide sequence ID" value="NZ_JAJISC010000003.1"/>
</dbReference>
<name>A0ABT2EC67_9GAMM</name>